<keyword evidence="6" id="KW-1185">Reference proteome</keyword>
<feature type="compositionally biased region" description="Acidic residues" evidence="1">
    <location>
        <begin position="12"/>
        <end position="24"/>
    </location>
</feature>
<dbReference type="EMBL" id="CP090646">
    <property type="protein sequence ID" value="WFN24129.1"/>
    <property type="molecule type" value="Genomic_DNA"/>
</dbReference>
<evidence type="ECO:0000313" key="5">
    <source>
        <dbReference type="Proteomes" id="UP000611459"/>
    </source>
</evidence>
<evidence type="ECO:0000313" key="4">
    <source>
        <dbReference type="EMBL" id="WFN24129.1"/>
    </source>
</evidence>
<dbReference type="EMBL" id="JAENIB010000033">
    <property type="protein sequence ID" value="MBK1935580.1"/>
    <property type="molecule type" value="Genomic_DNA"/>
</dbReference>
<reference evidence="2" key="1">
    <citation type="submission" date="2021-01" db="EMBL/GenBank/DDBJ databases">
        <title>Outbreak of Burkholderia contaminns endophthalmitis traced to a clinical ventilation system.</title>
        <authorList>
            <person name="Lipuma J."/>
            <person name="Spilker T."/>
            <person name="Kratholm J."/>
        </authorList>
    </citation>
    <scope>NUCLEOTIDE SEQUENCE</scope>
    <source>
        <strain evidence="2">HI4954</strain>
    </source>
</reference>
<dbReference type="Proteomes" id="UP001220209">
    <property type="component" value="Plasmid unnamed4"/>
</dbReference>
<dbReference type="Proteomes" id="UP000611459">
    <property type="component" value="Unassembled WGS sequence"/>
</dbReference>
<reference evidence="3 6" key="2">
    <citation type="submission" date="2021-03" db="EMBL/GenBank/DDBJ databases">
        <title>Clinical course, treatment and visual outcome of an outbreak of Burkholderia contaminans endophthalmitis following cataract surgery.</title>
        <authorList>
            <person name="Lind C."/>
            <person name="Olsen K."/>
            <person name="Angelsen N.K."/>
            <person name="Krefting E.A."/>
            <person name="Fossen K."/>
            <person name="Gravningen K."/>
            <person name="Depoorter E."/>
            <person name="Vandamme P."/>
            <person name="Bertelsen G."/>
        </authorList>
    </citation>
    <scope>NUCLEOTIDE SEQUENCE [LARGE SCALE GENOMIC DNA]</scope>
    <source>
        <strain evidence="3 6">51242556</strain>
    </source>
</reference>
<evidence type="ECO:0000256" key="1">
    <source>
        <dbReference type="SAM" id="MobiDB-lite"/>
    </source>
</evidence>
<organism evidence="2 5">
    <name type="scientific">Burkholderia contaminans</name>
    <dbReference type="NCBI Taxonomy" id="488447"/>
    <lineage>
        <taxon>Bacteria</taxon>
        <taxon>Pseudomonadati</taxon>
        <taxon>Pseudomonadota</taxon>
        <taxon>Betaproteobacteria</taxon>
        <taxon>Burkholderiales</taxon>
        <taxon>Burkholderiaceae</taxon>
        <taxon>Burkholderia</taxon>
        <taxon>Burkholderia cepacia complex</taxon>
    </lineage>
</organism>
<dbReference type="Proteomes" id="UP000664048">
    <property type="component" value="Unassembled WGS sequence"/>
</dbReference>
<proteinExistence type="predicted"/>
<reference evidence="4 7" key="3">
    <citation type="submission" date="2021-12" db="EMBL/GenBank/DDBJ databases">
        <title>Genomic and phenotypic characterization of three Burkholderia contaminans isolates recovered from different sources.</title>
        <authorList>
            <person name="Lopez De Volder A."/>
            <person name="Fan Y."/>
            <person name="Nunvar J."/>
            <person name="Herrera T."/>
            <person name="Timp W."/>
            <person name="Degrossi J."/>
        </authorList>
    </citation>
    <scope>NUCLEOTIDE SEQUENCE [LARGE SCALE GENOMIC DNA]</scope>
    <source>
        <strain evidence="4 7">LMG 23361</strain>
        <plasmid evidence="4 7">unnamed4</plasmid>
    </source>
</reference>
<name>A0AAP1YCS2_9BURK</name>
<keyword evidence="4" id="KW-0614">Plasmid</keyword>
<gene>
    <name evidence="3" type="ORF">J4M89_38155</name>
    <name evidence="2" type="ORF">JIN94_37435</name>
    <name evidence="4" type="ORF">LXE91_43470</name>
</gene>
<accession>A0AAP1YCS2</accession>
<evidence type="ECO:0000313" key="3">
    <source>
        <dbReference type="EMBL" id="MBO1835222.1"/>
    </source>
</evidence>
<evidence type="ECO:0000313" key="7">
    <source>
        <dbReference type="Proteomes" id="UP001220209"/>
    </source>
</evidence>
<dbReference type="RefSeq" id="WP_157644980.1">
    <property type="nucleotide sequence ID" value="NZ_CABVQA010000061.1"/>
</dbReference>
<geneLocation type="plasmid" evidence="4 7">
    <name>unnamed4</name>
</geneLocation>
<evidence type="ECO:0000313" key="6">
    <source>
        <dbReference type="Proteomes" id="UP000664048"/>
    </source>
</evidence>
<protein>
    <submittedName>
        <fullName evidence="2">Uncharacterized protein</fullName>
    </submittedName>
</protein>
<evidence type="ECO:0000313" key="2">
    <source>
        <dbReference type="EMBL" id="MBK1935580.1"/>
    </source>
</evidence>
<dbReference type="EMBL" id="JAGEMX010000027">
    <property type="protein sequence ID" value="MBO1835222.1"/>
    <property type="molecule type" value="Genomic_DNA"/>
</dbReference>
<feature type="region of interest" description="Disordered" evidence="1">
    <location>
        <begin position="1"/>
        <end position="46"/>
    </location>
</feature>
<sequence>MEAHTTPPTEPPDPDNEHEFDEFDGWGGRGDHDFDIRDTIDNSELH</sequence>
<dbReference type="AlphaFoldDB" id="A0AAP1YCS2"/>
<feature type="compositionally biased region" description="Basic and acidic residues" evidence="1">
    <location>
        <begin position="29"/>
        <end position="46"/>
    </location>
</feature>